<proteinExistence type="predicted"/>
<dbReference type="OrthoDB" id="270167at2759"/>
<comment type="subcellular location">
    <subcellularLocation>
        <location evidence="1">Nucleus</location>
    </subcellularLocation>
</comment>
<dbReference type="GO" id="GO:0006351">
    <property type="term" value="P:DNA-templated transcription"/>
    <property type="evidence" value="ECO:0007669"/>
    <property type="project" value="InterPro"/>
</dbReference>
<evidence type="ECO:0000256" key="6">
    <source>
        <dbReference type="ARBA" id="ARBA00023242"/>
    </source>
</evidence>
<feature type="domain" description="Zn(2)-C6 fungal-type" evidence="7">
    <location>
        <begin position="6"/>
        <end position="36"/>
    </location>
</feature>
<dbReference type="InterPro" id="IPR036864">
    <property type="entry name" value="Zn2-C6_fun-type_DNA-bd_sf"/>
</dbReference>
<evidence type="ECO:0000259" key="7">
    <source>
        <dbReference type="PROSITE" id="PS50048"/>
    </source>
</evidence>
<keyword evidence="4" id="KW-0238">DNA-binding</keyword>
<gene>
    <name evidence="8" type="ORF">N7530_012003</name>
</gene>
<evidence type="ECO:0000313" key="9">
    <source>
        <dbReference type="Proteomes" id="UP001147760"/>
    </source>
</evidence>
<dbReference type="CDD" id="cd12148">
    <property type="entry name" value="fungal_TF_MHR"/>
    <property type="match status" value="1"/>
</dbReference>
<keyword evidence="6" id="KW-0539">Nucleus</keyword>
<keyword evidence="2" id="KW-0479">Metal-binding</keyword>
<evidence type="ECO:0000313" key="8">
    <source>
        <dbReference type="EMBL" id="KAJ5456729.1"/>
    </source>
</evidence>
<dbReference type="PROSITE" id="PS50048">
    <property type="entry name" value="ZN2_CY6_FUNGAL_2"/>
    <property type="match status" value="1"/>
</dbReference>
<dbReference type="InterPro" id="IPR050815">
    <property type="entry name" value="TF_fung"/>
</dbReference>
<evidence type="ECO:0000256" key="4">
    <source>
        <dbReference type="ARBA" id="ARBA00023125"/>
    </source>
</evidence>
<evidence type="ECO:0000256" key="3">
    <source>
        <dbReference type="ARBA" id="ARBA00023015"/>
    </source>
</evidence>
<keyword evidence="9" id="KW-1185">Reference proteome</keyword>
<dbReference type="Pfam" id="PF04082">
    <property type="entry name" value="Fungal_trans"/>
    <property type="match status" value="1"/>
</dbReference>
<comment type="caution">
    <text evidence="8">The sequence shown here is derived from an EMBL/GenBank/DDBJ whole genome shotgun (WGS) entry which is preliminary data.</text>
</comment>
<accession>A0A9W9WF43</accession>
<dbReference type="EMBL" id="JAPWDO010000009">
    <property type="protein sequence ID" value="KAJ5456729.1"/>
    <property type="molecule type" value="Genomic_DNA"/>
</dbReference>
<dbReference type="InterPro" id="IPR001138">
    <property type="entry name" value="Zn2Cys6_DnaBD"/>
</dbReference>
<dbReference type="Proteomes" id="UP001147760">
    <property type="component" value="Unassembled WGS sequence"/>
</dbReference>
<dbReference type="PROSITE" id="PS00463">
    <property type="entry name" value="ZN2_CY6_FUNGAL_1"/>
    <property type="match status" value="1"/>
</dbReference>
<reference evidence="8" key="1">
    <citation type="submission" date="2022-12" db="EMBL/GenBank/DDBJ databases">
        <authorList>
            <person name="Petersen C."/>
        </authorList>
    </citation>
    <scope>NUCLEOTIDE SEQUENCE</scope>
    <source>
        <strain evidence="8">IBT 17660</strain>
    </source>
</reference>
<dbReference type="GO" id="GO:0005634">
    <property type="term" value="C:nucleus"/>
    <property type="evidence" value="ECO:0007669"/>
    <property type="project" value="UniProtKB-SubCell"/>
</dbReference>
<evidence type="ECO:0000256" key="1">
    <source>
        <dbReference type="ARBA" id="ARBA00004123"/>
    </source>
</evidence>
<keyword evidence="5" id="KW-0804">Transcription</keyword>
<dbReference type="PANTHER" id="PTHR47338">
    <property type="entry name" value="ZN(II)2CYS6 TRANSCRIPTION FACTOR (EUROFUNG)-RELATED"/>
    <property type="match status" value="1"/>
</dbReference>
<dbReference type="SMART" id="SM00066">
    <property type="entry name" value="GAL4"/>
    <property type="match status" value="1"/>
</dbReference>
<dbReference type="AlphaFoldDB" id="A0A9W9WF43"/>
<organism evidence="8 9">
    <name type="scientific">Penicillium desertorum</name>
    <dbReference type="NCBI Taxonomy" id="1303715"/>
    <lineage>
        <taxon>Eukaryota</taxon>
        <taxon>Fungi</taxon>
        <taxon>Dikarya</taxon>
        <taxon>Ascomycota</taxon>
        <taxon>Pezizomycotina</taxon>
        <taxon>Eurotiomycetes</taxon>
        <taxon>Eurotiomycetidae</taxon>
        <taxon>Eurotiales</taxon>
        <taxon>Aspergillaceae</taxon>
        <taxon>Penicillium</taxon>
    </lineage>
</organism>
<dbReference type="CDD" id="cd00067">
    <property type="entry name" value="GAL4"/>
    <property type="match status" value="1"/>
</dbReference>
<keyword evidence="3" id="KW-0805">Transcription regulation</keyword>
<reference evidence="8" key="2">
    <citation type="journal article" date="2023" name="IMA Fungus">
        <title>Comparative genomic study of the Penicillium genus elucidates a diverse pangenome and 15 lateral gene transfer events.</title>
        <authorList>
            <person name="Petersen C."/>
            <person name="Sorensen T."/>
            <person name="Nielsen M.R."/>
            <person name="Sondergaard T.E."/>
            <person name="Sorensen J.L."/>
            <person name="Fitzpatrick D.A."/>
            <person name="Frisvad J.C."/>
            <person name="Nielsen K.L."/>
        </authorList>
    </citation>
    <scope>NUCLEOTIDE SEQUENCE</scope>
    <source>
        <strain evidence="8">IBT 17660</strain>
    </source>
</reference>
<name>A0A9W9WF43_9EURO</name>
<dbReference type="InterPro" id="IPR007219">
    <property type="entry name" value="XnlR_reg_dom"/>
</dbReference>
<dbReference type="GO" id="GO:0008270">
    <property type="term" value="F:zinc ion binding"/>
    <property type="evidence" value="ECO:0007669"/>
    <property type="project" value="InterPro"/>
</dbReference>
<sequence>MSADQACVRCRRQKRRCDKVLPCCTLCKRLNKHCDYLLPAEAPRLLPVPDWADLTPSNVCHTLEVQVSSNVGDRLQVQAAAAFYFRTIHTWFPIISEPSYNIRLSNVRVQAASAPSDLSLLTLCMALVCKGPVGGELPLSSRSMYASLKSFVALLEAMGTNSLEMLQSRLLLTVFEIGHAMYPSAYISAAANMRAAVSLGINATCGDLRKAFRDPRKVEEARQTWRGIVITDRSDLAPKDAHQLIFVLKQEPVVDMSRWRMAKHPILTESEDWAKVEVDSFTRLAHASQLLDRVLVHIHTTQSNSLFDSVEAVQILKSLTSFLVTFQSGDSDPPHPLSDSALALCRSAMLETLEVGSHMNIPDNEYCIRTSINILKSLVHEIARGAEISPPVEMVNLSVFLPHCIYKAAMVFLGDARVSGCVDPEPSIRPLKDLLGYLGMRWVAAKRYLAKVETL</sequence>
<evidence type="ECO:0000256" key="2">
    <source>
        <dbReference type="ARBA" id="ARBA00022723"/>
    </source>
</evidence>
<evidence type="ECO:0000256" key="5">
    <source>
        <dbReference type="ARBA" id="ARBA00023163"/>
    </source>
</evidence>
<dbReference type="PANTHER" id="PTHR47338:SF20">
    <property type="entry name" value="ZN(II)2CYS6 TRANSCRIPTION FACTOR (EUROFUNG)"/>
    <property type="match status" value="1"/>
</dbReference>
<dbReference type="Pfam" id="PF00172">
    <property type="entry name" value="Zn_clus"/>
    <property type="match status" value="1"/>
</dbReference>
<dbReference type="GO" id="GO:0000981">
    <property type="term" value="F:DNA-binding transcription factor activity, RNA polymerase II-specific"/>
    <property type="evidence" value="ECO:0007669"/>
    <property type="project" value="InterPro"/>
</dbReference>
<dbReference type="Gene3D" id="4.10.240.10">
    <property type="entry name" value="Zn(2)-C6 fungal-type DNA-binding domain"/>
    <property type="match status" value="1"/>
</dbReference>
<protein>
    <recommendedName>
        <fullName evidence="7">Zn(2)-C6 fungal-type domain-containing protein</fullName>
    </recommendedName>
</protein>
<dbReference type="SUPFAM" id="SSF57701">
    <property type="entry name" value="Zn2/Cys6 DNA-binding domain"/>
    <property type="match status" value="1"/>
</dbReference>
<dbReference type="GO" id="GO:0003677">
    <property type="term" value="F:DNA binding"/>
    <property type="evidence" value="ECO:0007669"/>
    <property type="project" value="UniProtKB-KW"/>
</dbReference>